<accession>A0ABV8D6M9</accession>
<dbReference type="RefSeq" id="WP_162239739.1">
    <property type="nucleotide sequence ID" value="NZ_JAMXAX010000038.1"/>
</dbReference>
<name>A0ABV8D6M9_9BURK</name>
<dbReference type="InterPro" id="IPR038530">
    <property type="entry name" value="NiFe-hyd_HybE_sf"/>
</dbReference>
<dbReference type="Proteomes" id="UP001595693">
    <property type="component" value="Unassembled WGS sequence"/>
</dbReference>
<keyword evidence="2" id="KW-1185">Reference proteome</keyword>
<proteinExistence type="predicted"/>
<evidence type="ECO:0000313" key="2">
    <source>
        <dbReference type="Proteomes" id="UP001595693"/>
    </source>
</evidence>
<organism evidence="1 2">
    <name type="scientific">Acidovorax facilis</name>
    <dbReference type="NCBI Taxonomy" id="12917"/>
    <lineage>
        <taxon>Bacteria</taxon>
        <taxon>Pseudomonadati</taxon>
        <taxon>Pseudomonadota</taxon>
        <taxon>Betaproteobacteria</taxon>
        <taxon>Burkholderiales</taxon>
        <taxon>Comamonadaceae</taxon>
        <taxon>Acidovorax</taxon>
    </lineage>
</organism>
<dbReference type="Gene3D" id="3.30.1460.40">
    <property type="entry name" value="[NiFe]-hydrogenase assembly chaperone, HybE"/>
    <property type="match status" value="1"/>
</dbReference>
<reference evidence="2" key="1">
    <citation type="journal article" date="2019" name="Int. J. Syst. Evol. Microbiol.">
        <title>The Global Catalogue of Microorganisms (GCM) 10K type strain sequencing project: providing services to taxonomists for standard genome sequencing and annotation.</title>
        <authorList>
            <consortium name="The Broad Institute Genomics Platform"/>
            <consortium name="The Broad Institute Genome Sequencing Center for Infectious Disease"/>
            <person name="Wu L."/>
            <person name="Ma J."/>
        </authorList>
    </citation>
    <scope>NUCLEOTIDE SEQUENCE [LARGE SCALE GENOMIC DNA]</scope>
    <source>
        <strain evidence="2">CCUG 2113</strain>
    </source>
</reference>
<sequence length="163" mass="17712">MASLAAHFERVRTQRMVGIPMLNPVLRIETVGFCWGEAPEDRDDAVAEGVLLTPWFMSLVRLPARVLPHGNQVGCKFVRDFGCERFDFIGGHDDAIGYHETCALFSPMQAFANQQTAVETALAALALTRPKVIEVVGQAQPAVPARRAFFLMGIGTAKGAAGR</sequence>
<dbReference type="Pfam" id="PF11939">
    <property type="entry name" value="NiFe-hyd_HybE"/>
    <property type="match status" value="1"/>
</dbReference>
<protein>
    <submittedName>
        <fullName evidence="1">[NiFe]-hydrogenase assembly chaperone HybE</fullName>
    </submittedName>
</protein>
<comment type="caution">
    <text evidence="1">The sequence shown here is derived from an EMBL/GenBank/DDBJ whole genome shotgun (WGS) entry which is preliminary data.</text>
</comment>
<dbReference type="NCBIfam" id="TIGR03993">
    <property type="entry name" value="hydrog_HybE"/>
    <property type="match status" value="1"/>
</dbReference>
<dbReference type="InterPro" id="IPR023994">
    <property type="entry name" value="NiFe-hyd_HybE"/>
</dbReference>
<evidence type="ECO:0000313" key="1">
    <source>
        <dbReference type="EMBL" id="MFC3934189.1"/>
    </source>
</evidence>
<dbReference type="EMBL" id="JBHSAJ010000013">
    <property type="protein sequence ID" value="MFC3934189.1"/>
    <property type="molecule type" value="Genomic_DNA"/>
</dbReference>
<gene>
    <name evidence="1" type="primary">hybE</name>
    <name evidence="1" type="ORF">ACFOW3_06080</name>
</gene>